<keyword evidence="8" id="KW-0175">Coiled coil</keyword>
<comment type="similarity">
    <text evidence="2">Belongs to the LOB domain-containing protein family.</text>
</comment>
<feature type="coiled-coil region" evidence="8">
    <location>
        <begin position="596"/>
        <end position="623"/>
    </location>
</feature>
<dbReference type="GO" id="GO:0030674">
    <property type="term" value="F:protein-macromolecule adaptor activity"/>
    <property type="evidence" value="ECO:0007669"/>
    <property type="project" value="TreeGrafter"/>
</dbReference>
<feature type="repeat" description="WD" evidence="7">
    <location>
        <begin position="105"/>
        <end position="146"/>
    </location>
</feature>
<dbReference type="InterPro" id="IPR051865">
    <property type="entry name" value="WD-repeat_CDT2_adapter"/>
</dbReference>
<dbReference type="PRINTS" id="PR00320">
    <property type="entry name" value="GPROTEINBRPT"/>
</dbReference>
<comment type="similarity">
    <text evidence="6">Belongs to the WD repeat cdt2 family.</text>
</comment>
<dbReference type="InterPro" id="IPR020472">
    <property type="entry name" value="WD40_PAC1"/>
</dbReference>
<dbReference type="InterPro" id="IPR036322">
    <property type="entry name" value="WD40_repeat_dom_sf"/>
</dbReference>
<evidence type="ECO:0000256" key="7">
    <source>
        <dbReference type="PROSITE-ProRule" id="PRU00221"/>
    </source>
</evidence>
<dbReference type="GO" id="GO:0005634">
    <property type="term" value="C:nucleus"/>
    <property type="evidence" value="ECO:0007669"/>
    <property type="project" value="TreeGrafter"/>
</dbReference>
<dbReference type="InterPro" id="IPR015943">
    <property type="entry name" value="WD40/YVTN_repeat-like_dom_sf"/>
</dbReference>
<dbReference type="GO" id="GO:0043161">
    <property type="term" value="P:proteasome-mediated ubiquitin-dependent protein catabolic process"/>
    <property type="evidence" value="ECO:0007669"/>
    <property type="project" value="TreeGrafter"/>
</dbReference>
<evidence type="ECO:0000256" key="5">
    <source>
        <dbReference type="ARBA" id="ARBA00022786"/>
    </source>
</evidence>
<keyword evidence="4" id="KW-0677">Repeat</keyword>
<feature type="domain" description="LOB" evidence="9">
    <location>
        <begin position="516"/>
        <end position="617"/>
    </location>
</feature>
<dbReference type="PANTHER" id="PTHR22852">
    <property type="entry name" value="LETHAL 2 DENTICLELESS PROTEIN RETINOIC ACID-REGULATED NUCLEAR MATRIX-ASSOCIATED PROTEIN"/>
    <property type="match status" value="1"/>
</dbReference>
<evidence type="ECO:0000256" key="4">
    <source>
        <dbReference type="ARBA" id="ARBA00022737"/>
    </source>
</evidence>
<keyword evidence="3 7" id="KW-0853">WD repeat</keyword>
<dbReference type="PROSITE" id="PS50891">
    <property type="entry name" value="LOB"/>
    <property type="match status" value="1"/>
</dbReference>
<protein>
    <recommendedName>
        <fullName evidence="9">LOB domain-containing protein</fullName>
    </recommendedName>
</protein>
<dbReference type="InterPro" id="IPR019775">
    <property type="entry name" value="WD40_repeat_CS"/>
</dbReference>
<evidence type="ECO:0000256" key="3">
    <source>
        <dbReference type="ARBA" id="ARBA00022574"/>
    </source>
</evidence>
<dbReference type="PROSITE" id="PS00678">
    <property type="entry name" value="WD_REPEATS_1"/>
    <property type="match status" value="1"/>
</dbReference>
<comment type="pathway">
    <text evidence="1">Protein modification; protein ubiquitination.</text>
</comment>
<organism evidence="10 11">
    <name type="scientific">Fraxinus pennsylvanica</name>
    <dbReference type="NCBI Taxonomy" id="56036"/>
    <lineage>
        <taxon>Eukaryota</taxon>
        <taxon>Viridiplantae</taxon>
        <taxon>Streptophyta</taxon>
        <taxon>Embryophyta</taxon>
        <taxon>Tracheophyta</taxon>
        <taxon>Spermatophyta</taxon>
        <taxon>Magnoliopsida</taxon>
        <taxon>eudicotyledons</taxon>
        <taxon>Gunneridae</taxon>
        <taxon>Pentapetalae</taxon>
        <taxon>asterids</taxon>
        <taxon>lamiids</taxon>
        <taxon>Lamiales</taxon>
        <taxon>Oleaceae</taxon>
        <taxon>Oleeae</taxon>
        <taxon>Fraxinus</taxon>
    </lineage>
</organism>
<gene>
    <name evidence="10" type="ORF">FPE_LOCUS6003</name>
</gene>
<dbReference type="InterPro" id="IPR001680">
    <property type="entry name" value="WD40_rpt"/>
</dbReference>
<evidence type="ECO:0000256" key="1">
    <source>
        <dbReference type="ARBA" id="ARBA00004906"/>
    </source>
</evidence>
<dbReference type="AlphaFoldDB" id="A0AAD1YWA8"/>
<dbReference type="InterPro" id="IPR004883">
    <property type="entry name" value="LOB"/>
</dbReference>
<dbReference type="Pfam" id="PF00400">
    <property type="entry name" value="WD40"/>
    <property type="match status" value="4"/>
</dbReference>
<feature type="repeat" description="WD" evidence="7">
    <location>
        <begin position="355"/>
        <end position="397"/>
    </location>
</feature>
<dbReference type="Gene3D" id="2.130.10.10">
    <property type="entry name" value="YVTN repeat-like/Quinoprotein amine dehydrogenase"/>
    <property type="match status" value="2"/>
</dbReference>
<evidence type="ECO:0000256" key="2">
    <source>
        <dbReference type="ARBA" id="ARBA00005474"/>
    </source>
</evidence>
<dbReference type="PROSITE" id="PS50082">
    <property type="entry name" value="WD_REPEATS_2"/>
    <property type="match status" value="4"/>
</dbReference>
<dbReference type="SMART" id="SM00320">
    <property type="entry name" value="WD40"/>
    <property type="match status" value="6"/>
</dbReference>
<feature type="repeat" description="WD" evidence="7">
    <location>
        <begin position="147"/>
        <end position="189"/>
    </location>
</feature>
<dbReference type="PANTHER" id="PTHR22852:SF0">
    <property type="entry name" value="DENTICLELESS PROTEIN HOMOLOG"/>
    <property type="match status" value="1"/>
</dbReference>
<dbReference type="EMBL" id="OU503038">
    <property type="protein sequence ID" value="CAI9758573.1"/>
    <property type="molecule type" value="Genomic_DNA"/>
</dbReference>
<sequence>MESLNRQSFFKDIQSRELNGFRVRKRPYYMGNDSQDLAPTGSVAVEHDGDLSPPMALSFCKTNKNAHILALTDEGGYIGLYNTRQKFPDSSHYGENAEKAKVSEWVAHDNAIFDICWIKEDTNLLTASGDQSIKVWDTQEKKCIRALMGHTGSVKSISSHPTNQDLVASGSRDGSFALWDTRCSNTYQKLCVSPISTVHQAHLSCGRRRFRRGKAESMSITSVLYLKDEVSIATAGAVDSVIKFWDTRHLKGPVTQACPQSESSAKDKRLHGISSLSQDLNGVFITASCMDHRIYMYNVLQLEMGAIKTFSGGRIESFFVKSVISPDASHILSGSSDGNAYIWQVHKPYMDPITLKSHDGEVTAVDWCPSEMGKVATCSDDFTVRFWDIQSSYSNTRSPSSIRKRVMAMPRMERRKLFVDETSSTKSDAESRTNVVSNIYMSGSSRMHEVGTPESQEKRISFNSEVKENLDKTPEAKMKSPSSVLNPPSSLKRKTIRDYFLIHKSSKMASSSYSNPPCAACKFLRRKCLPSCTFAPYFPPEEPTKFANVHKIFGASNVSKLLNEIPPHQREDAVNSLAYEAEARLKDPVYGCVGAISVLQRQVLHLQKELDATNADLMQYANNDATYSYGVMSNSTLYNGGESNLGSNLPYASPWNNSSSNDSKSM</sequence>
<dbReference type="Proteomes" id="UP000834106">
    <property type="component" value="Chromosome 3"/>
</dbReference>
<dbReference type="Pfam" id="PF03195">
    <property type="entry name" value="LOB"/>
    <property type="match status" value="1"/>
</dbReference>
<reference evidence="10" key="1">
    <citation type="submission" date="2023-05" db="EMBL/GenBank/DDBJ databases">
        <authorList>
            <person name="Huff M."/>
        </authorList>
    </citation>
    <scope>NUCLEOTIDE SEQUENCE</scope>
</reference>
<keyword evidence="11" id="KW-1185">Reference proteome</keyword>
<keyword evidence="5" id="KW-0833">Ubl conjugation pathway</keyword>
<evidence type="ECO:0000256" key="6">
    <source>
        <dbReference type="ARBA" id="ARBA00038344"/>
    </source>
</evidence>
<proteinExistence type="inferred from homology"/>
<evidence type="ECO:0000313" key="10">
    <source>
        <dbReference type="EMBL" id="CAI9758573.1"/>
    </source>
</evidence>
<evidence type="ECO:0000259" key="9">
    <source>
        <dbReference type="PROSITE" id="PS50891"/>
    </source>
</evidence>
<accession>A0AAD1YWA8</accession>
<evidence type="ECO:0000313" key="11">
    <source>
        <dbReference type="Proteomes" id="UP000834106"/>
    </source>
</evidence>
<feature type="repeat" description="WD" evidence="7">
    <location>
        <begin position="325"/>
        <end position="345"/>
    </location>
</feature>
<evidence type="ECO:0000256" key="8">
    <source>
        <dbReference type="SAM" id="Coils"/>
    </source>
</evidence>
<name>A0AAD1YWA8_9LAMI</name>
<dbReference type="SUPFAM" id="SSF50978">
    <property type="entry name" value="WD40 repeat-like"/>
    <property type="match status" value="1"/>
</dbReference>
<dbReference type="PROSITE" id="PS50294">
    <property type="entry name" value="WD_REPEATS_REGION"/>
    <property type="match status" value="3"/>
</dbReference>